<feature type="signal peptide" evidence="1">
    <location>
        <begin position="1"/>
        <end position="20"/>
    </location>
</feature>
<dbReference type="HOGENOM" id="CLU_1886203_0_0_1"/>
<evidence type="ECO:0000256" key="1">
    <source>
        <dbReference type="SAM" id="SignalP"/>
    </source>
</evidence>
<dbReference type="AlphaFoldDB" id="K1XIT7"/>
<proteinExistence type="predicted"/>
<evidence type="ECO:0000313" key="2">
    <source>
        <dbReference type="EMBL" id="EKD12394.1"/>
    </source>
</evidence>
<gene>
    <name evidence="2" type="ORF">MBM_09428</name>
</gene>
<organism evidence="2 3">
    <name type="scientific">Marssonina brunnea f. sp. multigermtubi (strain MB_m1)</name>
    <name type="common">Marssonina leaf spot fungus</name>
    <dbReference type="NCBI Taxonomy" id="1072389"/>
    <lineage>
        <taxon>Eukaryota</taxon>
        <taxon>Fungi</taxon>
        <taxon>Dikarya</taxon>
        <taxon>Ascomycota</taxon>
        <taxon>Pezizomycotina</taxon>
        <taxon>Leotiomycetes</taxon>
        <taxon>Helotiales</taxon>
        <taxon>Drepanopezizaceae</taxon>
        <taxon>Drepanopeziza</taxon>
    </lineage>
</organism>
<evidence type="ECO:0000313" key="3">
    <source>
        <dbReference type="Proteomes" id="UP000006753"/>
    </source>
</evidence>
<dbReference type="InParanoid" id="K1XIT7"/>
<sequence length="135" mass="14626">MKHTPVLALFLLVSSTMGLAVRNTRFQCPTSQFGGCCASIDANNIGHECQSAGSDKMAPPFTHYWCSGQGEKDSCCHYARYLALVRGNLSITASGNVEIFYTPKDSISRASQYVITESVRCVGNLTFTSEHFGAS</sequence>
<accession>K1XIT7</accession>
<reference evidence="2 3" key="1">
    <citation type="journal article" date="2012" name="BMC Genomics">
        <title>Sequencing the genome of Marssonina brunnea reveals fungus-poplar co-evolution.</title>
        <authorList>
            <person name="Zhu S."/>
            <person name="Cao Y.-Z."/>
            <person name="Jiang C."/>
            <person name="Tan B.-Y."/>
            <person name="Wang Z."/>
            <person name="Feng S."/>
            <person name="Zhang L."/>
            <person name="Su X.-H."/>
            <person name="Brejova B."/>
            <person name="Vinar T."/>
            <person name="Xu M."/>
            <person name="Wang M.-X."/>
            <person name="Zhang S.-G."/>
            <person name="Huang M.-R."/>
            <person name="Wu R."/>
            <person name="Zhou Y."/>
        </authorList>
    </citation>
    <scope>NUCLEOTIDE SEQUENCE [LARGE SCALE GENOMIC DNA]</scope>
    <source>
        <strain evidence="2 3">MB_m1</strain>
    </source>
</reference>
<evidence type="ECO:0008006" key="4">
    <source>
        <dbReference type="Google" id="ProtNLM"/>
    </source>
</evidence>
<dbReference type="Proteomes" id="UP000006753">
    <property type="component" value="Unassembled WGS sequence"/>
</dbReference>
<feature type="chain" id="PRO_5003853360" description="Small secreted protein" evidence="1">
    <location>
        <begin position="21"/>
        <end position="135"/>
    </location>
</feature>
<dbReference type="KEGG" id="mbe:MBM_09428"/>
<keyword evidence="1" id="KW-0732">Signal</keyword>
<protein>
    <recommendedName>
        <fullName evidence="4">Small secreted protein</fullName>
    </recommendedName>
</protein>
<keyword evidence="3" id="KW-1185">Reference proteome</keyword>
<dbReference type="OrthoDB" id="10346599at2759"/>
<dbReference type="EMBL" id="JH921458">
    <property type="protein sequence ID" value="EKD12394.1"/>
    <property type="molecule type" value="Genomic_DNA"/>
</dbReference>
<name>K1XIT7_MARBU</name>